<protein>
    <submittedName>
        <fullName evidence="1">Uncharacterized protein</fullName>
    </submittedName>
</protein>
<dbReference type="EMBL" id="LAZR01003519">
    <property type="protein sequence ID" value="KKN17448.1"/>
    <property type="molecule type" value="Genomic_DNA"/>
</dbReference>
<gene>
    <name evidence="1" type="ORF">LCGC14_0965770</name>
</gene>
<reference evidence="1" key="1">
    <citation type="journal article" date="2015" name="Nature">
        <title>Complex archaea that bridge the gap between prokaryotes and eukaryotes.</title>
        <authorList>
            <person name="Spang A."/>
            <person name="Saw J.H."/>
            <person name="Jorgensen S.L."/>
            <person name="Zaremba-Niedzwiedzka K."/>
            <person name="Martijn J."/>
            <person name="Lind A.E."/>
            <person name="van Eijk R."/>
            <person name="Schleper C."/>
            <person name="Guy L."/>
            <person name="Ettema T.J."/>
        </authorList>
    </citation>
    <scope>NUCLEOTIDE SEQUENCE</scope>
</reference>
<accession>A0A0F9RJP5</accession>
<name>A0A0F9RJP5_9ZZZZ</name>
<dbReference type="AlphaFoldDB" id="A0A0F9RJP5"/>
<evidence type="ECO:0000313" key="1">
    <source>
        <dbReference type="EMBL" id="KKN17448.1"/>
    </source>
</evidence>
<comment type="caution">
    <text evidence="1">The sequence shown here is derived from an EMBL/GenBank/DDBJ whole genome shotgun (WGS) entry which is preliminary data.</text>
</comment>
<organism evidence="1">
    <name type="scientific">marine sediment metagenome</name>
    <dbReference type="NCBI Taxonomy" id="412755"/>
    <lineage>
        <taxon>unclassified sequences</taxon>
        <taxon>metagenomes</taxon>
        <taxon>ecological metagenomes</taxon>
    </lineage>
</organism>
<proteinExistence type="predicted"/>
<sequence>MSWQSSRRERILLFGGAKAGKSTTYIGLMKFAQLTRTDSYFHIIDNDNAAEAIGLYPGGTYGELLGDVVKETFDENFTRLEYEKATIYIPETFDPYNGIADEIRSNANPEDWVVIDMLSNLWEVMPDWWVGNVYGENTWEYYAAVRKSIEAEDDGSGERGFGGHSGVDWQYIGKMYRAWEKKLTLYAPCHVIAFSAEAEIQAHHDKTGEKRAQFAITGSHAPKTEKGAIHRFHTVGRVQKRLGKDGKSVRERSITFVGDRDREEVLGEKLGRGMTLKLSEGPKFAQDYLVKIGGWKLVGG</sequence>